<name>A0A518G280_9BACT</name>
<evidence type="ECO:0000313" key="10">
    <source>
        <dbReference type="EMBL" id="QDV22645.1"/>
    </source>
</evidence>
<keyword evidence="5 7" id="KW-0687">Ribonucleoprotein</keyword>
<sequence length="228" mass="24364">MTKGILGRKVGTTQIFHEDGTAIPVTVLEVGPCHVLQVKTVERDGYEAVQLGYLDKPRRLASRSERGQVAAISSKRSKALSAAGVEASAKPNCEPKRFIREFRNHAAAEIGSVITAAIFDEIQAVDVTGTSKGRGFSGVMKRHNFSGQRATHGVKKCHRHAGGTSMATYPGRVFKGQKMAGRYGGTRTTVRNLKVAKVDAENNLLLVRGAVPGPNGGFVIVRATNKVG</sequence>
<comment type="similarity">
    <text evidence="1 7 8">Belongs to the universal ribosomal protein uL3 family.</text>
</comment>
<dbReference type="InterPro" id="IPR019927">
    <property type="entry name" value="Ribosomal_uL3_bac/org-type"/>
</dbReference>
<reference evidence="10 11" key="1">
    <citation type="submission" date="2019-02" db="EMBL/GenBank/DDBJ databases">
        <title>Deep-cultivation of Planctomycetes and their phenomic and genomic characterization uncovers novel biology.</title>
        <authorList>
            <person name="Wiegand S."/>
            <person name="Jogler M."/>
            <person name="Boedeker C."/>
            <person name="Pinto D."/>
            <person name="Vollmers J."/>
            <person name="Rivas-Marin E."/>
            <person name="Kohn T."/>
            <person name="Peeters S.H."/>
            <person name="Heuer A."/>
            <person name="Rast P."/>
            <person name="Oberbeckmann S."/>
            <person name="Bunk B."/>
            <person name="Jeske O."/>
            <person name="Meyerdierks A."/>
            <person name="Storesund J.E."/>
            <person name="Kallscheuer N."/>
            <person name="Luecker S."/>
            <person name="Lage O.M."/>
            <person name="Pohl T."/>
            <person name="Merkel B.J."/>
            <person name="Hornburger P."/>
            <person name="Mueller R.-W."/>
            <person name="Bruemmer F."/>
            <person name="Labrenz M."/>
            <person name="Spormann A.M."/>
            <person name="Op den Camp H."/>
            <person name="Overmann J."/>
            <person name="Amann R."/>
            <person name="Jetten M.S.M."/>
            <person name="Mascher T."/>
            <person name="Medema M.H."/>
            <person name="Devos D.P."/>
            <person name="Kaster A.-K."/>
            <person name="Ovreas L."/>
            <person name="Rohde M."/>
            <person name="Galperin M.Y."/>
            <person name="Jogler C."/>
        </authorList>
    </citation>
    <scope>NUCLEOTIDE SEQUENCE [LARGE SCALE GENOMIC DNA]</scope>
    <source>
        <strain evidence="10 11">Q31a</strain>
    </source>
</reference>
<dbReference type="EMBL" id="CP036298">
    <property type="protein sequence ID" value="QDV22645.1"/>
    <property type="molecule type" value="Genomic_DNA"/>
</dbReference>
<dbReference type="InterPro" id="IPR009000">
    <property type="entry name" value="Transl_B-barrel_sf"/>
</dbReference>
<dbReference type="FunFam" id="2.40.30.10:FF:000004">
    <property type="entry name" value="50S ribosomal protein L3"/>
    <property type="match status" value="1"/>
</dbReference>
<dbReference type="GO" id="GO:0022625">
    <property type="term" value="C:cytosolic large ribosomal subunit"/>
    <property type="evidence" value="ECO:0007669"/>
    <property type="project" value="TreeGrafter"/>
</dbReference>
<dbReference type="Proteomes" id="UP000318017">
    <property type="component" value="Chromosome"/>
</dbReference>
<keyword evidence="2 7" id="KW-0699">rRNA-binding</keyword>
<accession>A0A518G280</accession>
<keyword evidence="4 7" id="KW-0689">Ribosomal protein</keyword>
<comment type="subunit">
    <text evidence="7 9">Part of the 50S ribosomal subunit. Forms a cluster with proteins L14 and L19.</text>
</comment>
<evidence type="ECO:0000256" key="5">
    <source>
        <dbReference type="ARBA" id="ARBA00023274"/>
    </source>
</evidence>
<dbReference type="PANTHER" id="PTHR11229">
    <property type="entry name" value="50S RIBOSOMAL PROTEIN L3"/>
    <property type="match status" value="1"/>
</dbReference>
<dbReference type="AlphaFoldDB" id="A0A518G280"/>
<evidence type="ECO:0000256" key="9">
    <source>
        <dbReference type="RuleBase" id="RU003906"/>
    </source>
</evidence>
<evidence type="ECO:0000313" key="11">
    <source>
        <dbReference type="Proteomes" id="UP000318017"/>
    </source>
</evidence>
<dbReference type="RefSeq" id="WP_145074479.1">
    <property type="nucleotide sequence ID" value="NZ_CP036298.1"/>
</dbReference>
<evidence type="ECO:0000256" key="7">
    <source>
        <dbReference type="HAMAP-Rule" id="MF_01325"/>
    </source>
</evidence>
<evidence type="ECO:0000256" key="8">
    <source>
        <dbReference type="RuleBase" id="RU003905"/>
    </source>
</evidence>
<dbReference type="PROSITE" id="PS00474">
    <property type="entry name" value="RIBOSOMAL_L3"/>
    <property type="match status" value="1"/>
</dbReference>
<dbReference type="PANTHER" id="PTHR11229:SF16">
    <property type="entry name" value="LARGE RIBOSOMAL SUBUNIT PROTEIN UL3C"/>
    <property type="match status" value="1"/>
</dbReference>
<organism evidence="10 11">
    <name type="scientific">Aureliella helgolandensis</name>
    <dbReference type="NCBI Taxonomy" id="2527968"/>
    <lineage>
        <taxon>Bacteria</taxon>
        <taxon>Pseudomonadati</taxon>
        <taxon>Planctomycetota</taxon>
        <taxon>Planctomycetia</taxon>
        <taxon>Pirellulales</taxon>
        <taxon>Pirellulaceae</taxon>
        <taxon>Aureliella</taxon>
    </lineage>
</organism>
<dbReference type="InterPro" id="IPR000597">
    <property type="entry name" value="Ribosomal_uL3"/>
</dbReference>
<dbReference type="GO" id="GO:0019843">
    <property type="term" value="F:rRNA binding"/>
    <property type="evidence" value="ECO:0007669"/>
    <property type="project" value="UniProtKB-UniRule"/>
</dbReference>
<gene>
    <name evidence="7 10" type="primary">rplC</name>
    <name evidence="10" type="ORF">Q31a_09310</name>
</gene>
<dbReference type="HAMAP" id="MF_01325_B">
    <property type="entry name" value="Ribosomal_uL3_B"/>
    <property type="match status" value="1"/>
</dbReference>
<dbReference type="Gene3D" id="2.40.30.10">
    <property type="entry name" value="Translation factors"/>
    <property type="match status" value="1"/>
</dbReference>
<dbReference type="KEGG" id="ahel:Q31a_09310"/>
<evidence type="ECO:0000256" key="1">
    <source>
        <dbReference type="ARBA" id="ARBA00006540"/>
    </source>
</evidence>
<keyword evidence="11" id="KW-1185">Reference proteome</keyword>
<dbReference type="Gene3D" id="3.30.160.810">
    <property type="match status" value="1"/>
</dbReference>
<evidence type="ECO:0000256" key="6">
    <source>
        <dbReference type="ARBA" id="ARBA00035243"/>
    </source>
</evidence>
<evidence type="ECO:0000256" key="2">
    <source>
        <dbReference type="ARBA" id="ARBA00022730"/>
    </source>
</evidence>
<protein>
    <recommendedName>
        <fullName evidence="6 7">Large ribosomal subunit protein uL3</fullName>
    </recommendedName>
</protein>
<keyword evidence="3 7" id="KW-0694">RNA-binding</keyword>
<proteinExistence type="inferred from homology"/>
<dbReference type="SUPFAM" id="SSF50447">
    <property type="entry name" value="Translation proteins"/>
    <property type="match status" value="1"/>
</dbReference>
<dbReference type="InterPro" id="IPR019926">
    <property type="entry name" value="Ribosomal_uL3_CS"/>
</dbReference>
<comment type="function">
    <text evidence="7 9">One of the primary rRNA binding proteins, it binds directly near the 3'-end of the 23S rRNA, where it nucleates assembly of the 50S subunit.</text>
</comment>
<dbReference type="Pfam" id="PF00297">
    <property type="entry name" value="Ribosomal_L3"/>
    <property type="match status" value="1"/>
</dbReference>
<evidence type="ECO:0000256" key="4">
    <source>
        <dbReference type="ARBA" id="ARBA00022980"/>
    </source>
</evidence>
<dbReference type="GO" id="GO:0003735">
    <property type="term" value="F:structural constituent of ribosome"/>
    <property type="evidence" value="ECO:0007669"/>
    <property type="project" value="UniProtKB-UniRule"/>
</dbReference>
<dbReference type="GO" id="GO:0006412">
    <property type="term" value="P:translation"/>
    <property type="evidence" value="ECO:0007669"/>
    <property type="project" value="UniProtKB-UniRule"/>
</dbReference>
<dbReference type="OrthoDB" id="9806135at2"/>
<evidence type="ECO:0000256" key="3">
    <source>
        <dbReference type="ARBA" id="ARBA00022884"/>
    </source>
</evidence>
<dbReference type="NCBIfam" id="TIGR03625">
    <property type="entry name" value="L3_bact"/>
    <property type="match status" value="1"/>
</dbReference>